<sequence length="186" mass="21355">MKLYLTQSADIYSLITQLASCKILWLDTEVADWHTPNPRLSLIQALTEPTDLIGESAYILDVLDKPKLVTYFVNQIMANPNIEKVFHNASFDVRYLGGKEQVKNVTCTFKMVNKLTKKSRRNLLKISNKKLKTLAVELCQFSNVDTEEQQSDWGQRPLTEKQLQYAKMDTVYLAHVHRHLLALSKG</sequence>
<dbReference type="GO" id="GO:0000467">
    <property type="term" value="P:exonucleolytic trimming to generate mature 3'-end of 5.8S rRNA from tricistronic rRNA transcript (SSU-rRNA, 5.8S rRNA, LSU-rRNA)"/>
    <property type="evidence" value="ECO:0007669"/>
    <property type="project" value="InterPro"/>
</dbReference>
<dbReference type="Proteomes" id="UP000010471">
    <property type="component" value="Chromosome"/>
</dbReference>
<dbReference type="Pfam" id="PF01612">
    <property type="entry name" value="DNA_pol_A_exo1"/>
    <property type="match status" value="1"/>
</dbReference>
<evidence type="ECO:0000259" key="1">
    <source>
        <dbReference type="SMART" id="SM00474"/>
    </source>
</evidence>
<protein>
    <submittedName>
        <fullName evidence="2">Ribonuclease D</fullName>
    </submittedName>
</protein>
<dbReference type="KEGG" id="mic:Mic7113_3573"/>
<dbReference type="GO" id="GO:0003727">
    <property type="term" value="F:single-stranded RNA binding"/>
    <property type="evidence" value="ECO:0007669"/>
    <property type="project" value="TreeGrafter"/>
</dbReference>
<dbReference type="GO" id="GO:0000175">
    <property type="term" value="F:3'-5'-RNA exonuclease activity"/>
    <property type="evidence" value="ECO:0007669"/>
    <property type="project" value="InterPro"/>
</dbReference>
<dbReference type="InterPro" id="IPR012337">
    <property type="entry name" value="RNaseH-like_sf"/>
</dbReference>
<dbReference type="EMBL" id="CP003630">
    <property type="protein sequence ID" value="AFZ19297.1"/>
    <property type="molecule type" value="Genomic_DNA"/>
</dbReference>
<dbReference type="InterPro" id="IPR036397">
    <property type="entry name" value="RNaseH_sf"/>
</dbReference>
<dbReference type="SUPFAM" id="SSF53098">
    <property type="entry name" value="Ribonuclease H-like"/>
    <property type="match status" value="1"/>
</dbReference>
<dbReference type="STRING" id="1173027.Mic7113_3573"/>
<organism evidence="2 3">
    <name type="scientific">Allocoleopsis franciscana PCC 7113</name>
    <dbReference type="NCBI Taxonomy" id="1173027"/>
    <lineage>
        <taxon>Bacteria</taxon>
        <taxon>Bacillati</taxon>
        <taxon>Cyanobacteriota</taxon>
        <taxon>Cyanophyceae</taxon>
        <taxon>Coleofasciculales</taxon>
        <taxon>Coleofasciculaceae</taxon>
        <taxon>Allocoleopsis</taxon>
        <taxon>Allocoleopsis franciscana</taxon>
    </lineage>
</organism>
<dbReference type="InterPro" id="IPR002562">
    <property type="entry name" value="3'-5'_exonuclease_dom"/>
</dbReference>
<dbReference type="PANTHER" id="PTHR12124">
    <property type="entry name" value="POLYMYOSITIS/SCLERODERMA AUTOANTIGEN-RELATED"/>
    <property type="match status" value="1"/>
</dbReference>
<name>K9WIE2_9CYAN</name>
<dbReference type="GO" id="GO:0071051">
    <property type="term" value="P:poly(A)-dependent snoRNA 3'-end processing"/>
    <property type="evidence" value="ECO:0007669"/>
    <property type="project" value="TreeGrafter"/>
</dbReference>
<dbReference type="GO" id="GO:0071044">
    <property type="term" value="P:histone mRNA catabolic process"/>
    <property type="evidence" value="ECO:0007669"/>
    <property type="project" value="TreeGrafter"/>
</dbReference>
<dbReference type="SMART" id="SM00474">
    <property type="entry name" value="35EXOc"/>
    <property type="match status" value="1"/>
</dbReference>
<dbReference type="HOGENOM" id="CLU_1452891_0_0_3"/>
<dbReference type="eggNOG" id="COG0349">
    <property type="taxonomic scope" value="Bacteria"/>
</dbReference>
<dbReference type="AlphaFoldDB" id="K9WIE2"/>
<reference evidence="2 3" key="1">
    <citation type="submission" date="2012-06" db="EMBL/GenBank/DDBJ databases">
        <title>Finished chromosome of genome of Microcoleus sp. PCC 7113.</title>
        <authorList>
            <consortium name="US DOE Joint Genome Institute"/>
            <person name="Gugger M."/>
            <person name="Coursin T."/>
            <person name="Rippka R."/>
            <person name="Tandeau De Marsac N."/>
            <person name="Huntemann M."/>
            <person name="Wei C.-L."/>
            <person name="Han J."/>
            <person name="Detter J.C."/>
            <person name="Han C."/>
            <person name="Tapia R."/>
            <person name="Chen A."/>
            <person name="Kyrpides N."/>
            <person name="Mavromatis K."/>
            <person name="Markowitz V."/>
            <person name="Szeto E."/>
            <person name="Ivanova N."/>
            <person name="Pagani I."/>
            <person name="Pati A."/>
            <person name="Goodwin L."/>
            <person name="Nordberg H.P."/>
            <person name="Cantor M.N."/>
            <person name="Hua S.X."/>
            <person name="Woyke T."/>
            <person name="Kerfeld C.A."/>
        </authorList>
    </citation>
    <scope>NUCLEOTIDE SEQUENCE [LARGE SCALE GENOMIC DNA]</scope>
    <source>
        <strain evidence="2 3">PCC 7113</strain>
    </source>
</reference>
<proteinExistence type="predicted"/>
<feature type="domain" description="3'-5' exonuclease" evidence="1">
    <location>
        <begin position="4"/>
        <end position="185"/>
    </location>
</feature>
<dbReference type="PANTHER" id="PTHR12124:SF47">
    <property type="entry name" value="EXOSOME COMPONENT 10"/>
    <property type="match status" value="1"/>
</dbReference>
<dbReference type="Gene3D" id="3.30.420.10">
    <property type="entry name" value="Ribonuclease H-like superfamily/Ribonuclease H"/>
    <property type="match status" value="1"/>
</dbReference>
<gene>
    <name evidence="2" type="ORF">Mic7113_3573</name>
</gene>
<dbReference type="InterPro" id="IPR045092">
    <property type="entry name" value="Rrp6-like"/>
</dbReference>
<keyword evidence="3" id="KW-1185">Reference proteome</keyword>
<evidence type="ECO:0000313" key="2">
    <source>
        <dbReference type="EMBL" id="AFZ19297.1"/>
    </source>
</evidence>
<accession>K9WIE2</accession>
<evidence type="ECO:0000313" key="3">
    <source>
        <dbReference type="Proteomes" id="UP000010471"/>
    </source>
</evidence>